<dbReference type="EMBL" id="APVG01000032">
    <property type="protein sequence ID" value="ENY71551.1"/>
    <property type="molecule type" value="Genomic_DNA"/>
</dbReference>
<proteinExistence type="predicted"/>
<evidence type="ECO:0000313" key="1">
    <source>
        <dbReference type="EMBL" id="ENY71551.1"/>
    </source>
</evidence>
<comment type="caution">
    <text evidence="1">The sequence shown here is derived from an EMBL/GenBank/DDBJ whole genome shotgun (WGS) entry which is preliminary data.</text>
</comment>
<name>N9VJJ2_9GAMM</name>
<dbReference type="eggNOG" id="ENOG5033C91">
    <property type="taxonomic scope" value="Bacteria"/>
</dbReference>
<dbReference type="PATRIC" id="fig|1268237.3.peg.2468"/>
<protein>
    <recommendedName>
        <fullName evidence="3">DUF2877 domain-containing protein</fullName>
    </recommendedName>
</protein>
<dbReference type="Proteomes" id="UP000023775">
    <property type="component" value="Unassembled WGS sequence"/>
</dbReference>
<dbReference type="AlphaFoldDB" id="N9VJJ2"/>
<evidence type="ECO:0008006" key="3">
    <source>
        <dbReference type="Google" id="ProtNLM"/>
    </source>
</evidence>
<organism evidence="1 2">
    <name type="scientific">Aeromonas diversa CDC 2478-85</name>
    <dbReference type="NCBI Taxonomy" id="1268237"/>
    <lineage>
        <taxon>Bacteria</taxon>
        <taxon>Pseudomonadati</taxon>
        <taxon>Pseudomonadota</taxon>
        <taxon>Gammaproteobacteria</taxon>
        <taxon>Aeromonadales</taxon>
        <taxon>Aeromonadaceae</taxon>
        <taxon>Aeromonas</taxon>
    </lineage>
</organism>
<evidence type="ECO:0000313" key="2">
    <source>
        <dbReference type="Proteomes" id="UP000023775"/>
    </source>
</evidence>
<dbReference type="InterPro" id="IPR021530">
    <property type="entry name" value="AllH-like"/>
</dbReference>
<sequence length="186" mass="20432">MSDCQWSITRLVRGLDNEVTLLGELNRLLPLAPPAGGFWAQKHEYDGSYLVAPLTELGHWLKGAWVDLSSTLKRLLGYGQGLTPSGDDFLLGVLFALEGIRNLRRGELVVALLPLLGRTTDISAAMLLFATMGHYGEHLLQLGAGESEILNRAVTQVFEYGHSSGHDILCGVHFVLSQSHEKNIWL</sequence>
<dbReference type="Pfam" id="PF11392">
    <property type="entry name" value="AllH"/>
    <property type="match status" value="1"/>
</dbReference>
<reference evidence="1 2" key="1">
    <citation type="journal article" date="2013" name="Genome Announc.">
        <title>Draft Genome Sequence of the Aeromonas diversa Type Strain.</title>
        <authorList>
            <person name="Farfan M."/>
            <person name="Spataro N."/>
            <person name="Sanglas A."/>
            <person name="Albarral V."/>
            <person name="Loren J.G."/>
            <person name="Bosch E."/>
            <person name="Fuste M.C."/>
        </authorList>
    </citation>
    <scope>NUCLEOTIDE SEQUENCE [LARGE SCALE GENOMIC DNA]</scope>
    <source>
        <strain evidence="1 2">2478-85</strain>
    </source>
</reference>
<accession>N9VJJ2</accession>
<keyword evidence="2" id="KW-1185">Reference proteome</keyword>
<gene>
    <name evidence="1" type="ORF">G114_12518</name>
</gene>